<dbReference type="GO" id="GO:0004488">
    <property type="term" value="F:methylenetetrahydrofolate dehydrogenase (NADP+) activity"/>
    <property type="evidence" value="ECO:0007669"/>
    <property type="project" value="UniProtKB-EC"/>
</dbReference>
<dbReference type="InterPro" id="IPR036291">
    <property type="entry name" value="NAD(P)-bd_dom_sf"/>
</dbReference>
<organism evidence="3 4">
    <name type="scientific">Pirellula staleyi (strain ATCC 27377 / DSM 6068 / ICPB 4128)</name>
    <name type="common">Pirella staleyi</name>
    <dbReference type="NCBI Taxonomy" id="530564"/>
    <lineage>
        <taxon>Bacteria</taxon>
        <taxon>Pseudomonadati</taxon>
        <taxon>Planctomycetota</taxon>
        <taxon>Planctomycetia</taxon>
        <taxon>Pirellulales</taxon>
        <taxon>Pirellulaceae</taxon>
        <taxon>Pirellula</taxon>
    </lineage>
</organism>
<dbReference type="SUPFAM" id="SSF53223">
    <property type="entry name" value="Aminoacid dehydrogenase-like, N-terminal domain"/>
    <property type="match status" value="1"/>
</dbReference>
<dbReference type="Proteomes" id="UP000001887">
    <property type="component" value="Chromosome"/>
</dbReference>
<dbReference type="eggNOG" id="COG0373">
    <property type="taxonomic scope" value="Bacteria"/>
</dbReference>
<keyword evidence="1 3" id="KW-0560">Oxidoreductase</keyword>
<dbReference type="Pfam" id="PF09176">
    <property type="entry name" value="Mpt_N"/>
    <property type="match status" value="1"/>
</dbReference>
<accession>D2R6M8</accession>
<evidence type="ECO:0000313" key="4">
    <source>
        <dbReference type="Proteomes" id="UP000001887"/>
    </source>
</evidence>
<reference evidence="3 4" key="1">
    <citation type="journal article" date="2009" name="Stand. Genomic Sci.">
        <title>Complete genome sequence of Pirellula staleyi type strain (ATCC 27377).</title>
        <authorList>
            <person name="Clum A."/>
            <person name="Tindall B.J."/>
            <person name="Sikorski J."/>
            <person name="Ivanova N."/>
            <person name="Mavrommatis K."/>
            <person name="Lucas S."/>
            <person name="Glavina del Rio T."/>
            <person name="Nolan M."/>
            <person name="Chen F."/>
            <person name="Tice H."/>
            <person name="Pitluck S."/>
            <person name="Cheng J.F."/>
            <person name="Chertkov O."/>
            <person name="Brettin T."/>
            <person name="Han C."/>
            <person name="Detter J.C."/>
            <person name="Kuske C."/>
            <person name="Bruce D."/>
            <person name="Goodwin L."/>
            <person name="Ovchinikova G."/>
            <person name="Pati A."/>
            <person name="Mikhailova N."/>
            <person name="Chen A."/>
            <person name="Palaniappan K."/>
            <person name="Land M."/>
            <person name="Hauser L."/>
            <person name="Chang Y.J."/>
            <person name="Jeffries C.D."/>
            <person name="Chain P."/>
            <person name="Rohde M."/>
            <person name="Goker M."/>
            <person name="Bristow J."/>
            <person name="Eisen J.A."/>
            <person name="Markowitz V."/>
            <person name="Hugenholtz P."/>
            <person name="Kyrpides N.C."/>
            <person name="Klenk H.P."/>
            <person name="Lapidus A."/>
        </authorList>
    </citation>
    <scope>NUCLEOTIDE SEQUENCE [LARGE SCALE GENOMIC DNA]</scope>
    <source>
        <strain evidence="4">ATCC 27377 / DSM 6068 / ICPB 4128</strain>
    </source>
</reference>
<keyword evidence="4" id="KW-1185">Reference proteome</keyword>
<dbReference type="HOGENOM" id="CLU_059363_0_0_0"/>
<dbReference type="InterPro" id="IPR046346">
    <property type="entry name" value="Aminoacid_DH-like_N_sf"/>
</dbReference>
<dbReference type="Gene3D" id="3.40.50.720">
    <property type="entry name" value="NAD(P)-binding Rossmann-like Domain"/>
    <property type="match status" value="1"/>
</dbReference>
<dbReference type="AlphaFoldDB" id="D2R6M8"/>
<dbReference type="EC" id="1.5.1.5" evidence="3"/>
<proteinExistence type="predicted"/>
<evidence type="ECO:0000259" key="2">
    <source>
        <dbReference type="Pfam" id="PF09176"/>
    </source>
</evidence>
<sequence>MSKPKILLQLDPDTQASVFDAVVAVDSGVDHLLQYRGVTPGQVRDLVHGCIFTRGGADLAATAIFVGGSQIAAGEALLGEVLASFFGPMRVSVMLDASGANTTAAAAVLAASKHLDLSQISATVLGGTGPVGQRVARLLVGSGASVKLASRAIERAEIACSEIRQRNPGGSITAVKTSNDDETLAAIAGSQLVVAAGAAGIVLLKKSQIEAATDLKVVVDLNAVPPLGIEGVKSSDKAAQLGHVLAYGALGVGGTKMKIHRACVASLFESNSQVLDAEAIFEVGKKL</sequence>
<dbReference type="InterPro" id="IPR037089">
    <property type="entry name" value="Methyl-teptahyd_DH_N_sf"/>
</dbReference>
<gene>
    <name evidence="3" type="ordered locus">Psta_2659</name>
</gene>
<dbReference type="STRING" id="530564.Psta_2659"/>
<evidence type="ECO:0000313" key="3">
    <source>
        <dbReference type="EMBL" id="ADB17328.1"/>
    </source>
</evidence>
<dbReference type="EMBL" id="CP001848">
    <property type="protein sequence ID" value="ADB17328.1"/>
    <property type="molecule type" value="Genomic_DNA"/>
</dbReference>
<dbReference type="KEGG" id="psl:Psta_2659"/>
<dbReference type="InterPro" id="IPR015259">
    <property type="entry name" value="Methyl-teptahyd_DH_N"/>
</dbReference>
<feature type="domain" description="Methylene-tetrahydromethanopterin dehydrogenase N-terminal" evidence="2">
    <location>
        <begin position="18"/>
        <end position="98"/>
    </location>
</feature>
<dbReference type="OrthoDB" id="6180at2"/>
<dbReference type="SUPFAM" id="SSF51735">
    <property type="entry name" value="NAD(P)-binding Rossmann-fold domains"/>
    <property type="match status" value="1"/>
</dbReference>
<dbReference type="Gene3D" id="3.40.50.10280">
    <property type="entry name" value="Methylene-tetrahydromethanopterin dehydrogenase, N-terminal domain"/>
    <property type="match status" value="1"/>
</dbReference>
<evidence type="ECO:0000256" key="1">
    <source>
        <dbReference type="ARBA" id="ARBA00023002"/>
    </source>
</evidence>
<name>D2R6M8_PIRSD</name>
<protein>
    <submittedName>
        <fullName evidence="3">Methylenetetrahydrofolate dehydrogenase (NADP(+))</fullName>
        <ecNumber evidence="3">1.5.1.5</ecNumber>
    </submittedName>
</protein>